<name>W7IMK9_9PSEU</name>
<dbReference type="FunFam" id="3.40.50.12780:FF:000013">
    <property type="entry name" value="Long-chain-fatty-acid--AMP ligase FadD32"/>
    <property type="match status" value="1"/>
</dbReference>
<dbReference type="Pfam" id="PF23024">
    <property type="entry name" value="AMP-dom_DIP2-like"/>
    <property type="match status" value="1"/>
</dbReference>
<reference evidence="7 8" key="1">
    <citation type="journal article" date="2014" name="Genome Announc.">
        <title>Draft Genome Sequence of the Antitrypanosomally Active Sponge-Associated Bacterium Actinokineospora sp. Strain EG49.</title>
        <authorList>
            <person name="Harjes J."/>
            <person name="Ryu T."/>
            <person name="Abdelmohsen U.R."/>
            <person name="Moitinho-Silva L."/>
            <person name="Horn H."/>
            <person name="Ravasi T."/>
            <person name="Hentschel U."/>
        </authorList>
    </citation>
    <scope>NUCLEOTIDE SEQUENCE [LARGE SCALE GENOMIC DNA]</scope>
    <source>
        <strain evidence="7 8">EG49</strain>
    </source>
</reference>
<dbReference type="InterPro" id="IPR045851">
    <property type="entry name" value="AMP-bd_C_sf"/>
</dbReference>
<dbReference type="PANTHER" id="PTHR22754">
    <property type="entry name" value="DISCO-INTERACTING PROTEIN 2 DIP2 -RELATED"/>
    <property type="match status" value="1"/>
</dbReference>
<evidence type="ECO:0000256" key="4">
    <source>
        <dbReference type="ARBA" id="ARBA00023098"/>
    </source>
</evidence>
<feature type="domain" description="AMP-binding enzyme C-terminal" evidence="6">
    <location>
        <begin position="468"/>
        <end position="581"/>
    </location>
</feature>
<dbReference type="InterPro" id="IPR020845">
    <property type="entry name" value="AMP-binding_CS"/>
</dbReference>
<dbReference type="GO" id="GO:0005886">
    <property type="term" value="C:plasma membrane"/>
    <property type="evidence" value="ECO:0007669"/>
    <property type="project" value="TreeGrafter"/>
</dbReference>
<evidence type="ECO:0000256" key="2">
    <source>
        <dbReference type="ARBA" id="ARBA00022598"/>
    </source>
</evidence>
<evidence type="ECO:0000259" key="5">
    <source>
        <dbReference type="Pfam" id="PF00501"/>
    </source>
</evidence>
<dbReference type="GO" id="GO:0070566">
    <property type="term" value="F:adenylyltransferase activity"/>
    <property type="evidence" value="ECO:0007669"/>
    <property type="project" value="TreeGrafter"/>
</dbReference>
<evidence type="ECO:0000256" key="3">
    <source>
        <dbReference type="ARBA" id="ARBA00022832"/>
    </source>
</evidence>
<feature type="domain" description="AMP-dependent synthetase/ligase" evidence="5">
    <location>
        <begin position="24"/>
        <end position="422"/>
    </location>
</feature>
<proteinExistence type="inferred from homology"/>
<gene>
    <name evidence="7" type="ORF">UO65_3099</name>
</gene>
<dbReference type="PANTHER" id="PTHR22754:SF32">
    <property type="entry name" value="DISCO-INTERACTING PROTEIN 2"/>
    <property type="match status" value="1"/>
</dbReference>
<evidence type="ECO:0000256" key="1">
    <source>
        <dbReference type="ARBA" id="ARBA00006432"/>
    </source>
</evidence>
<dbReference type="CDD" id="cd05931">
    <property type="entry name" value="FAAL"/>
    <property type="match status" value="1"/>
</dbReference>
<keyword evidence="2 7" id="KW-0436">Ligase</keyword>
<dbReference type="EC" id="6.2.1.3" evidence="7"/>
<dbReference type="EMBL" id="AYXG01000104">
    <property type="protein sequence ID" value="EWC61578.1"/>
    <property type="molecule type" value="Genomic_DNA"/>
</dbReference>
<dbReference type="SUPFAM" id="SSF56801">
    <property type="entry name" value="Acetyl-CoA synthetase-like"/>
    <property type="match status" value="1"/>
</dbReference>
<keyword evidence="8" id="KW-1185">Reference proteome</keyword>
<dbReference type="Proteomes" id="UP000019277">
    <property type="component" value="Unassembled WGS sequence"/>
</dbReference>
<protein>
    <submittedName>
        <fullName evidence="7">Long-chain-fatty-acid--CoA ligase</fullName>
        <ecNumber evidence="7">6.2.1.3</ecNumber>
    </submittedName>
</protein>
<comment type="similarity">
    <text evidence="1">Belongs to the ATP-dependent AMP-binding enzyme family.</text>
</comment>
<dbReference type="STRING" id="909613.UO65_3099"/>
<dbReference type="PATRIC" id="fig|909613.9.peg.3101"/>
<dbReference type="InterPro" id="IPR040097">
    <property type="entry name" value="FAAL/FAAC"/>
</dbReference>
<evidence type="ECO:0000259" key="6">
    <source>
        <dbReference type="Pfam" id="PF23024"/>
    </source>
</evidence>
<evidence type="ECO:0000313" key="7">
    <source>
        <dbReference type="EMBL" id="EWC61578.1"/>
    </source>
</evidence>
<dbReference type="Gene3D" id="3.30.300.30">
    <property type="match status" value="1"/>
</dbReference>
<dbReference type="GO" id="GO:0006633">
    <property type="term" value="P:fatty acid biosynthetic process"/>
    <property type="evidence" value="ECO:0007669"/>
    <property type="project" value="TreeGrafter"/>
</dbReference>
<comment type="caution">
    <text evidence="7">The sequence shown here is derived from an EMBL/GenBank/DDBJ whole genome shotgun (WGS) entry which is preliminary data.</text>
</comment>
<dbReference type="InterPro" id="IPR042099">
    <property type="entry name" value="ANL_N_sf"/>
</dbReference>
<dbReference type="GO" id="GO:0004467">
    <property type="term" value="F:long-chain fatty acid-CoA ligase activity"/>
    <property type="evidence" value="ECO:0007669"/>
    <property type="project" value="UniProtKB-EC"/>
</dbReference>
<dbReference type="GO" id="GO:0071766">
    <property type="term" value="P:Actinobacterium-type cell wall biogenesis"/>
    <property type="evidence" value="ECO:0007669"/>
    <property type="project" value="UniProtKB-ARBA"/>
</dbReference>
<keyword evidence="3" id="KW-0276">Fatty acid metabolism</keyword>
<sequence>MQMSSAIKDGGLPAAEDLPGLLGAWAARNPDEVALSYLDFRSHSGGAQSTWTWRELDARVGAVAAWLQRRVRKGAPVAVLIGQTPDYVVAFLGALRAGAAAVPLFTPDMPGHGDRLAAVLRDCASSTVLTTQDAAPSVTAFVETHRLPVAQVISVDTLPSAIAAHFEPVPLAPGDLAYLQYTSGSTGDPRGVMITHGNVVANARQANRAYGMRQDSVTVSWLPLFHDMGLVLSVAAPLVAGVRTVLMDPLAFVERPERWLRALSVNPGAISAAPSFAYAYAAAKVSDWEKSRLRLDTVTALIDGSEPVQAAVIERFHTAFGPCGLRPEVHRPSYGLAEATVFVSASRPGRPAVDHRFDRVALAEGRAVTVDDDAADVVRLVSCGQPIEQGVLVVDPTTRVPSAPGRVGEVWVAGPNVGSGYWNRPEESARVFRNSVNGAGAPGGPWLATGDLGVWYDGELYITGRIKDLIVVDGRNHYPHDVERTVEAAHQAIRPRNVVAFAVSGADGERAVVLAERAKTVPAHGLDHSAVAAAVRAAVADRHALTLREVQIVAPDSLPRTSSGKLSRIACRERYLADSLAETGPS</sequence>
<dbReference type="AlphaFoldDB" id="W7IMK9"/>
<accession>W7IMK9</accession>
<dbReference type="PROSITE" id="PS00455">
    <property type="entry name" value="AMP_BINDING"/>
    <property type="match status" value="1"/>
</dbReference>
<keyword evidence="4" id="KW-0443">Lipid metabolism</keyword>
<dbReference type="InterPro" id="IPR025110">
    <property type="entry name" value="AMP-bd_C"/>
</dbReference>
<evidence type="ECO:0000313" key="8">
    <source>
        <dbReference type="Proteomes" id="UP000019277"/>
    </source>
</evidence>
<dbReference type="eggNOG" id="COG0318">
    <property type="taxonomic scope" value="Bacteria"/>
</dbReference>
<dbReference type="InterPro" id="IPR000873">
    <property type="entry name" value="AMP-dep_synth/lig_dom"/>
</dbReference>
<organism evidence="7 8">
    <name type="scientific">Actinokineospora spheciospongiae</name>
    <dbReference type="NCBI Taxonomy" id="909613"/>
    <lineage>
        <taxon>Bacteria</taxon>
        <taxon>Bacillati</taxon>
        <taxon>Actinomycetota</taxon>
        <taxon>Actinomycetes</taxon>
        <taxon>Pseudonocardiales</taxon>
        <taxon>Pseudonocardiaceae</taxon>
        <taxon>Actinokineospora</taxon>
    </lineage>
</organism>
<dbReference type="Pfam" id="PF00501">
    <property type="entry name" value="AMP-binding"/>
    <property type="match status" value="1"/>
</dbReference>
<dbReference type="Gene3D" id="3.40.50.12780">
    <property type="entry name" value="N-terminal domain of ligase-like"/>
    <property type="match status" value="1"/>
</dbReference>